<dbReference type="InterPro" id="IPR007248">
    <property type="entry name" value="Mpv17_PMP22"/>
</dbReference>
<keyword evidence="4 6" id="KW-1133">Transmembrane helix</keyword>
<feature type="transmembrane region" description="Helical" evidence="6">
    <location>
        <begin position="191"/>
        <end position="211"/>
    </location>
</feature>
<comment type="similarity">
    <text evidence="2 6">Belongs to the peroxisomal membrane protein PXMP2/4 family.</text>
</comment>
<keyword evidence="3 6" id="KW-0812">Transmembrane</keyword>
<proteinExistence type="inferred from homology"/>
<reference evidence="7" key="1">
    <citation type="submission" date="2021-01" db="EMBL/GenBank/DDBJ databases">
        <authorList>
            <person name="Corre E."/>
            <person name="Pelletier E."/>
            <person name="Niang G."/>
            <person name="Scheremetjew M."/>
            <person name="Finn R."/>
            <person name="Kale V."/>
            <person name="Holt S."/>
            <person name="Cochrane G."/>
            <person name="Meng A."/>
            <person name="Brown T."/>
            <person name="Cohen L."/>
        </authorList>
    </citation>
    <scope>NUCLEOTIDE SEQUENCE</scope>
    <source>
        <strain evidence="7">CCMP325</strain>
    </source>
</reference>
<evidence type="ECO:0000256" key="2">
    <source>
        <dbReference type="ARBA" id="ARBA00006824"/>
    </source>
</evidence>
<dbReference type="PANTHER" id="PTHR11266:SF80">
    <property type="entry name" value="PEROXISOMAL MEMBRANE PROTEIN 2"/>
    <property type="match status" value="1"/>
</dbReference>
<evidence type="ECO:0000313" key="7">
    <source>
        <dbReference type="EMBL" id="CAD8468318.1"/>
    </source>
</evidence>
<dbReference type="AlphaFoldDB" id="A0A7S0HC34"/>
<comment type="subcellular location">
    <subcellularLocation>
        <location evidence="1">Membrane</location>
        <topology evidence="1">Multi-pass membrane protein</topology>
    </subcellularLocation>
</comment>
<feature type="transmembrane region" description="Helical" evidence="6">
    <location>
        <begin position="87"/>
        <end position="104"/>
    </location>
</feature>
<evidence type="ECO:0000256" key="6">
    <source>
        <dbReference type="RuleBase" id="RU363053"/>
    </source>
</evidence>
<sequence length="244" mass="28019">MFPSGLRSSLDMMRMQLRMHLPFYRRSCTTKAAVASTGGFSLLAIAQQYPFQFQVAVSTIKTSIADIITQTQIEGKSITEIDTKRNLVFVVFGATYLGGFQWWLQVTKFRQWFPGMDRFANATFAEKLKDVPGMISAGKQVAFDVFVHLPFMYFPCFYTVKEFVQGKSWNPIDWAKDGCTKYYNNFRKDTYAMFCLWAPADCVLFAVPMWLRMPGRHLVSLGWTAYLSFLRGASIPEKTIQDKK</sequence>
<dbReference type="GO" id="GO:0016020">
    <property type="term" value="C:membrane"/>
    <property type="evidence" value="ECO:0007669"/>
    <property type="project" value="UniProtKB-SubCell"/>
</dbReference>
<name>A0A7S0HC34_9CRYP</name>
<organism evidence="7">
    <name type="scientific">Hanusia phi</name>
    <dbReference type="NCBI Taxonomy" id="3032"/>
    <lineage>
        <taxon>Eukaryota</taxon>
        <taxon>Cryptophyceae</taxon>
        <taxon>Pyrenomonadales</taxon>
        <taxon>Geminigeraceae</taxon>
        <taxon>Hanusia</taxon>
    </lineage>
</organism>
<accession>A0A7S0HC34</accession>
<protein>
    <submittedName>
        <fullName evidence="7">Uncharacterized protein</fullName>
    </submittedName>
</protein>
<evidence type="ECO:0000256" key="1">
    <source>
        <dbReference type="ARBA" id="ARBA00004141"/>
    </source>
</evidence>
<keyword evidence="5 6" id="KW-0472">Membrane</keyword>
<evidence type="ECO:0000256" key="4">
    <source>
        <dbReference type="ARBA" id="ARBA00022989"/>
    </source>
</evidence>
<evidence type="ECO:0000256" key="3">
    <source>
        <dbReference type="ARBA" id="ARBA00022692"/>
    </source>
</evidence>
<gene>
    <name evidence="7" type="ORF">HPHI1048_LOCUS1848</name>
</gene>
<dbReference type="EMBL" id="HBEO01002560">
    <property type="protein sequence ID" value="CAD8468318.1"/>
    <property type="molecule type" value="Transcribed_RNA"/>
</dbReference>
<dbReference type="PANTHER" id="PTHR11266">
    <property type="entry name" value="PEROXISOMAL MEMBRANE PROTEIN 2, PXMP2 MPV17"/>
    <property type="match status" value="1"/>
</dbReference>
<dbReference type="GO" id="GO:0005737">
    <property type="term" value="C:cytoplasm"/>
    <property type="evidence" value="ECO:0007669"/>
    <property type="project" value="TreeGrafter"/>
</dbReference>
<evidence type="ECO:0000256" key="5">
    <source>
        <dbReference type="ARBA" id="ARBA00023136"/>
    </source>
</evidence>